<evidence type="ECO:0000313" key="1">
    <source>
        <dbReference type="EMBL" id="KAG8391548.1"/>
    </source>
</evidence>
<comment type="caution">
    <text evidence="1">The sequence shown here is derived from an EMBL/GenBank/DDBJ whole genome shotgun (WGS) entry which is preliminary data.</text>
</comment>
<dbReference type="AlphaFoldDB" id="A0AAV6YA63"/>
<protein>
    <submittedName>
        <fullName evidence="1">Uncharacterized protein</fullName>
    </submittedName>
</protein>
<dbReference type="EMBL" id="WHWC01000001">
    <property type="protein sequence ID" value="KAG8391548.1"/>
    <property type="molecule type" value="Genomic_DNA"/>
</dbReference>
<keyword evidence="2" id="KW-1185">Reference proteome</keyword>
<reference evidence="1" key="1">
    <citation type="submission" date="2019-10" db="EMBL/GenBank/DDBJ databases">
        <authorList>
            <person name="Zhang R."/>
            <person name="Pan Y."/>
            <person name="Wang J."/>
            <person name="Ma R."/>
            <person name="Yu S."/>
        </authorList>
    </citation>
    <scope>NUCLEOTIDE SEQUENCE</scope>
    <source>
        <strain evidence="1">LA-IB0</strain>
        <tissue evidence="1">Leaf</tissue>
    </source>
</reference>
<name>A0AAV6YA63_9LAMI</name>
<gene>
    <name evidence="1" type="ORF">BUALT_Bualt01G0199100</name>
</gene>
<organism evidence="1 2">
    <name type="scientific">Buddleja alternifolia</name>
    <dbReference type="NCBI Taxonomy" id="168488"/>
    <lineage>
        <taxon>Eukaryota</taxon>
        <taxon>Viridiplantae</taxon>
        <taxon>Streptophyta</taxon>
        <taxon>Embryophyta</taxon>
        <taxon>Tracheophyta</taxon>
        <taxon>Spermatophyta</taxon>
        <taxon>Magnoliopsida</taxon>
        <taxon>eudicotyledons</taxon>
        <taxon>Gunneridae</taxon>
        <taxon>Pentapetalae</taxon>
        <taxon>asterids</taxon>
        <taxon>lamiids</taxon>
        <taxon>Lamiales</taxon>
        <taxon>Scrophulariaceae</taxon>
        <taxon>Buddlejeae</taxon>
        <taxon>Buddleja</taxon>
    </lineage>
</organism>
<evidence type="ECO:0000313" key="2">
    <source>
        <dbReference type="Proteomes" id="UP000826271"/>
    </source>
</evidence>
<dbReference type="Proteomes" id="UP000826271">
    <property type="component" value="Unassembled WGS sequence"/>
</dbReference>
<accession>A0AAV6YA63</accession>
<sequence length="214" mass="24215">MPVKTSTDNFIKETQVELVVIDHVPKSNPEKQFFSEVRMQPFDNSKTRSKMTRSNNCLIMPITKIDSSPHTESSPVRVFCKKLQGTFNHKAYKLLEKSGYEFSTPLGLGKLEPQLTGEKIHGVTKAQHKLRKQGYHVDQPKTGLGFTPAEPIRILVTKKENLRRYEDTGEEVKYLMSSAKKMLGTSLVCSRMKDYQFDAGANTSGTVSRVLLEM</sequence>
<proteinExistence type="predicted"/>